<dbReference type="EMBL" id="MU006231">
    <property type="protein sequence ID" value="KAF2824030.1"/>
    <property type="molecule type" value="Genomic_DNA"/>
</dbReference>
<keyword evidence="4" id="KW-1185">Reference proteome</keyword>
<dbReference type="InterPro" id="IPR044861">
    <property type="entry name" value="IPNS-like_FE2OG_OXY"/>
</dbReference>
<dbReference type="PANTHER" id="PTHR47990">
    <property type="entry name" value="2-OXOGLUTARATE (2OG) AND FE(II)-DEPENDENT OXYGENASE SUPERFAMILY PROTEIN-RELATED"/>
    <property type="match status" value="1"/>
</dbReference>
<dbReference type="OrthoDB" id="288590at2759"/>
<evidence type="ECO:0000313" key="3">
    <source>
        <dbReference type="EMBL" id="KAF2824030.1"/>
    </source>
</evidence>
<dbReference type="Gene3D" id="2.60.120.330">
    <property type="entry name" value="B-lactam Antibiotic, Isopenicillin N Synthase, Chain"/>
    <property type="match status" value="1"/>
</dbReference>
<accession>A0A6A6ZSG8</accession>
<gene>
    <name evidence="3" type="ORF">CC86DRAFT_297861</name>
</gene>
<dbReference type="SUPFAM" id="SSF51197">
    <property type="entry name" value="Clavaminate synthase-like"/>
    <property type="match status" value="1"/>
</dbReference>
<reference evidence="3" key="1">
    <citation type="journal article" date="2020" name="Stud. Mycol.">
        <title>101 Dothideomycetes genomes: a test case for predicting lifestyles and emergence of pathogens.</title>
        <authorList>
            <person name="Haridas S."/>
            <person name="Albert R."/>
            <person name="Binder M."/>
            <person name="Bloem J."/>
            <person name="Labutti K."/>
            <person name="Salamov A."/>
            <person name="Andreopoulos B."/>
            <person name="Baker S."/>
            <person name="Barry K."/>
            <person name="Bills G."/>
            <person name="Bluhm B."/>
            <person name="Cannon C."/>
            <person name="Castanera R."/>
            <person name="Culley D."/>
            <person name="Daum C."/>
            <person name="Ezra D."/>
            <person name="Gonzalez J."/>
            <person name="Henrissat B."/>
            <person name="Kuo A."/>
            <person name="Liang C."/>
            <person name="Lipzen A."/>
            <person name="Lutzoni F."/>
            <person name="Magnuson J."/>
            <person name="Mondo S."/>
            <person name="Nolan M."/>
            <person name="Ohm R."/>
            <person name="Pangilinan J."/>
            <person name="Park H.-J."/>
            <person name="Ramirez L."/>
            <person name="Alfaro M."/>
            <person name="Sun H."/>
            <person name="Tritt A."/>
            <person name="Yoshinaga Y."/>
            <person name="Zwiers L.-H."/>
            <person name="Turgeon B."/>
            <person name="Goodwin S."/>
            <person name="Spatafora J."/>
            <person name="Crous P."/>
            <person name="Grigoriev I."/>
        </authorList>
    </citation>
    <scope>NUCLEOTIDE SEQUENCE</scope>
    <source>
        <strain evidence="3">CBS 113818</strain>
    </source>
</reference>
<dbReference type="InterPro" id="IPR027443">
    <property type="entry name" value="IPNS-like_sf"/>
</dbReference>
<dbReference type="AlphaFoldDB" id="A0A6A6ZSG8"/>
<dbReference type="InterPro" id="IPR050231">
    <property type="entry name" value="Iron_ascorbate_oxido_reductase"/>
</dbReference>
<name>A0A6A6ZSG8_9PLEO</name>
<evidence type="ECO:0000256" key="1">
    <source>
        <dbReference type="ARBA" id="ARBA00008056"/>
    </source>
</evidence>
<proteinExistence type="inferred from homology"/>
<evidence type="ECO:0000313" key="4">
    <source>
        <dbReference type="Proteomes" id="UP000799424"/>
    </source>
</evidence>
<feature type="domain" description="Isopenicillin N synthase-like Fe(2+) 2OG dioxygenase" evidence="2">
    <location>
        <begin position="1"/>
        <end position="79"/>
    </location>
</feature>
<evidence type="ECO:0000259" key="2">
    <source>
        <dbReference type="Pfam" id="PF03171"/>
    </source>
</evidence>
<sequence>HTDLGCLSLLFHAEAGLQVRLREAGPWEHVQTRRGLAIVNVGETLQFMSNGSLRSVLHRVAPLAQHILQERFTVGYFMRAENTASFLGREGENTTAGSWHDDKLKAYQLK</sequence>
<protein>
    <submittedName>
        <fullName evidence="3">Clavaminate synthase-like protein</fullName>
    </submittedName>
</protein>
<dbReference type="Proteomes" id="UP000799424">
    <property type="component" value="Unassembled WGS sequence"/>
</dbReference>
<organism evidence="3 4">
    <name type="scientific">Ophiobolus disseminans</name>
    <dbReference type="NCBI Taxonomy" id="1469910"/>
    <lineage>
        <taxon>Eukaryota</taxon>
        <taxon>Fungi</taxon>
        <taxon>Dikarya</taxon>
        <taxon>Ascomycota</taxon>
        <taxon>Pezizomycotina</taxon>
        <taxon>Dothideomycetes</taxon>
        <taxon>Pleosporomycetidae</taxon>
        <taxon>Pleosporales</taxon>
        <taxon>Pleosporineae</taxon>
        <taxon>Phaeosphaeriaceae</taxon>
        <taxon>Ophiobolus</taxon>
    </lineage>
</organism>
<dbReference type="Pfam" id="PF03171">
    <property type="entry name" value="2OG-FeII_Oxy"/>
    <property type="match status" value="1"/>
</dbReference>
<feature type="non-terminal residue" evidence="3">
    <location>
        <position position="1"/>
    </location>
</feature>
<comment type="similarity">
    <text evidence="1">Belongs to the iron/ascorbate-dependent oxidoreductase family.</text>
</comment>